<accession>A0A365YXL5</accession>
<sequence length="89" mass="9877">MKKGDTQKLLLFSSRSQRSPSPNAIPYKKARTCQAGPRFFMVRTFPAPAGAGKPRIPFSDGRRQPVPRQCRHGLRLRPCNDAPQAKSSA</sequence>
<keyword evidence="3" id="KW-1185">Reference proteome</keyword>
<comment type="caution">
    <text evidence="2">The sequence shown here is derived from an EMBL/GenBank/DDBJ whole genome shotgun (WGS) entry which is preliminary data.</text>
</comment>
<feature type="compositionally biased region" description="Polar residues" evidence="1">
    <location>
        <begin position="13"/>
        <end position="22"/>
    </location>
</feature>
<dbReference type="Proteomes" id="UP000252680">
    <property type="component" value="Unassembled WGS sequence"/>
</dbReference>
<evidence type="ECO:0000256" key="1">
    <source>
        <dbReference type="SAM" id="MobiDB-lite"/>
    </source>
</evidence>
<name>A0A365YXL5_9PROT</name>
<proteinExistence type="predicted"/>
<organism evidence="2 3">
    <name type="scientific">Novacetimonas cocois</name>
    <dbReference type="NCBI Taxonomy" id="1747507"/>
    <lineage>
        <taxon>Bacteria</taxon>
        <taxon>Pseudomonadati</taxon>
        <taxon>Pseudomonadota</taxon>
        <taxon>Alphaproteobacteria</taxon>
        <taxon>Acetobacterales</taxon>
        <taxon>Acetobacteraceae</taxon>
        <taxon>Novacetimonas</taxon>
    </lineage>
</organism>
<feature type="region of interest" description="Disordered" evidence="1">
    <location>
        <begin position="1"/>
        <end position="27"/>
    </location>
</feature>
<dbReference type="AlphaFoldDB" id="A0A365YXL5"/>
<protein>
    <submittedName>
        <fullName evidence="2">Uncharacterized protein</fullName>
    </submittedName>
</protein>
<dbReference type="EMBL" id="QEXL01000006">
    <property type="protein sequence ID" value="RBM07956.1"/>
    <property type="molecule type" value="Genomic_DNA"/>
</dbReference>
<evidence type="ECO:0000313" key="3">
    <source>
        <dbReference type="Proteomes" id="UP000252680"/>
    </source>
</evidence>
<reference evidence="2 3" key="1">
    <citation type="submission" date="2018-05" db="EMBL/GenBank/DDBJ databases">
        <title>Komagataeibacter cocois sp. nov., for a novel cellulose- producing strain isolated from coconut milk.</title>
        <authorList>
            <person name="Liu L."/>
            <person name="Wang Y."/>
            <person name="Liu S."/>
            <person name="Bi J."/>
            <person name="Chen H."/>
            <person name="Deng J."/>
            <person name="Zhang C."/>
            <person name="Hu Q."/>
            <person name="Li C."/>
        </authorList>
    </citation>
    <scope>NUCLEOTIDE SEQUENCE [LARGE SCALE GENOMIC DNA]</scope>
    <source>
        <strain evidence="2 3">WE7</strain>
    </source>
</reference>
<feature type="region of interest" description="Disordered" evidence="1">
    <location>
        <begin position="50"/>
        <end position="89"/>
    </location>
</feature>
<gene>
    <name evidence="2" type="ORF">NJLHNGOC_05690</name>
</gene>
<evidence type="ECO:0000313" key="2">
    <source>
        <dbReference type="EMBL" id="RBM07956.1"/>
    </source>
</evidence>